<dbReference type="InterPro" id="IPR005025">
    <property type="entry name" value="FMN_Rdtase-like_dom"/>
</dbReference>
<dbReference type="GO" id="GO:0010181">
    <property type="term" value="F:FMN binding"/>
    <property type="evidence" value="ECO:0007669"/>
    <property type="project" value="TreeGrafter"/>
</dbReference>
<dbReference type="InterPro" id="IPR029039">
    <property type="entry name" value="Flavoprotein-like_sf"/>
</dbReference>
<reference evidence="2" key="2">
    <citation type="submission" date="2020-09" db="EMBL/GenBank/DDBJ databases">
        <authorList>
            <person name="Sun Q."/>
            <person name="Zhou Y."/>
        </authorList>
    </citation>
    <scope>NUCLEOTIDE SEQUENCE</scope>
    <source>
        <strain evidence="2">CGMCC 1.15478</strain>
    </source>
</reference>
<accession>A0A916XGG1</accession>
<evidence type="ECO:0000313" key="3">
    <source>
        <dbReference type="Proteomes" id="UP000641514"/>
    </source>
</evidence>
<dbReference type="Pfam" id="PF03358">
    <property type="entry name" value="FMN_red"/>
    <property type="match status" value="1"/>
</dbReference>
<gene>
    <name evidence="2" type="ORF">GCM10011410_21930</name>
</gene>
<keyword evidence="3" id="KW-1185">Reference proteome</keyword>
<dbReference type="PANTHER" id="PTHR30543:SF21">
    <property type="entry name" value="NAD(P)H-DEPENDENT FMN REDUCTASE LOT6"/>
    <property type="match status" value="1"/>
</dbReference>
<sequence length="199" mass="21694">MTDSLTVTRVGGMTGEILFIIGSTRPVRVGDQLADEIIRLVEGEGGPGIVVADLKEINLPLLDEPKMPALGQYTHDHTIKWSEMVVGASAVVVLTPEYNWGYPASVKNAIDYLYKEWADKPCLVISYGGGGGKHSYDQLRHVLGRVKTRLVDAPVNLVLKGEYGDDDRLRDPASVIAAHKADIVTAWEQLRSLIDAADD</sequence>
<protein>
    <recommendedName>
        <fullName evidence="1">NADPH-dependent FMN reductase-like domain-containing protein</fullName>
    </recommendedName>
</protein>
<dbReference type="GO" id="GO:0016491">
    <property type="term" value="F:oxidoreductase activity"/>
    <property type="evidence" value="ECO:0007669"/>
    <property type="project" value="InterPro"/>
</dbReference>
<dbReference type="PANTHER" id="PTHR30543">
    <property type="entry name" value="CHROMATE REDUCTASE"/>
    <property type="match status" value="1"/>
</dbReference>
<evidence type="ECO:0000259" key="1">
    <source>
        <dbReference type="Pfam" id="PF03358"/>
    </source>
</evidence>
<organism evidence="2 3">
    <name type="scientific">Hoyosella rhizosphaerae</name>
    <dbReference type="NCBI Taxonomy" id="1755582"/>
    <lineage>
        <taxon>Bacteria</taxon>
        <taxon>Bacillati</taxon>
        <taxon>Actinomycetota</taxon>
        <taxon>Actinomycetes</taxon>
        <taxon>Mycobacteriales</taxon>
        <taxon>Hoyosellaceae</taxon>
        <taxon>Hoyosella</taxon>
    </lineage>
</organism>
<dbReference type="GO" id="GO:0005829">
    <property type="term" value="C:cytosol"/>
    <property type="evidence" value="ECO:0007669"/>
    <property type="project" value="TreeGrafter"/>
</dbReference>
<evidence type="ECO:0000313" key="2">
    <source>
        <dbReference type="EMBL" id="GGC68749.1"/>
    </source>
</evidence>
<dbReference type="EMBL" id="BMJH01000002">
    <property type="protein sequence ID" value="GGC68749.1"/>
    <property type="molecule type" value="Genomic_DNA"/>
</dbReference>
<name>A0A916XGG1_9ACTN</name>
<dbReference type="Proteomes" id="UP000641514">
    <property type="component" value="Unassembled WGS sequence"/>
</dbReference>
<comment type="caution">
    <text evidence="2">The sequence shown here is derived from an EMBL/GenBank/DDBJ whole genome shotgun (WGS) entry which is preliminary data.</text>
</comment>
<dbReference type="Gene3D" id="3.40.50.360">
    <property type="match status" value="1"/>
</dbReference>
<reference evidence="2" key="1">
    <citation type="journal article" date="2014" name="Int. J. Syst. Evol. Microbiol.">
        <title>Complete genome sequence of Corynebacterium casei LMG S-19264T (=DSM 44701T), isolated from a smear-ripened cheese.</title>
        <authorList>
            <consortium name="US DOE Joint Genome Institute (JGI-PGF)"/>
            <person name="Walter F."/>
            <person name="Albersmeier A."/>
            <person name="Kalinowski J."/>
            <person name="Ruckert C."/>
        </authorList>
    </citation>
    <scope>NUCLEOTIDE SEQUENCE</scope>
    <source>
        <strain evidence="2">CGMCC 1.15478</strain>
    </source>
</reference>
<feature type="domain" description="NADPH-dependent FMN reductase-like" evidence="1">
    <location>
        <begin position="17"/>
        <end position="153"/>
    </location>
</feature>
<dbReference type="SUPFAM" id="SSF52218">
    <property type="entry name" value="Flavoproteins"/>
    <property type="match status" value="1"/>
</dbReference>
<proteinExistence type="predicted"/>
<dbReference type="InterPro" id="IPR050712">
    <property type="entry name" value="NAD(P)H-dep_reductase"/>
</dbReference>
<dbReference type="AlphaFoldDB" id="A0A916XGG1"/>